<sequence length="316" mass="35057">MLLKKILLPAVLIVCLAMSLIGCSTNQAGTGDDTDRGQGTGQGISREEQTVLMDDFGALVAGSGDIDEIIKYVDDNISKLSPENASQMITGLEKAQQDYLPEMEARFYPDGIAQKFFAVYQAGGDINDPDTIKDQEIKQLVQQTKNAGYKVDTAEGMYYPVIDYQRYREYSSMVTPDIKAYIDIMAAHSNNPPAKDAALVIGWDELLSRALQQEKFVDTYADSAKLAGVRDMYRLYVQFVLFGLNNTPLFSYDDKAMSPDAKTGYARVLAESEPSRLTEIVQGFLDLVEQNNNRLTGEVEKYRQKCLEDIGIAGID</sequence>
<organism evidence="3 4">
    <name type="scientific">Desulfallas thermosapovorans DSM 6562</name>
    <dbReference type="NCBI Taxonomy" id="1121431"/>
    <lineage>
        <taxon>Bacteria</taxon>
        <taxon>Bacillati</taxon>
        <taxon>Bacillota</taxon>
        <taxon>Clostridia</taxon>
        <taxon>Eubacteriales</taxon>
        <taxon>Desulfallaceae</taxon>
        <taxon>Desulfallas</taxon>
    </lineage>
</organism>
<name>A0A5S4ZY39_9FIRM</name>
<keyword evidence="4" id="KW-1185">Reference proteome</keyword>
<proteinExistence type="predicted"/>
<dbReference type="RefSeq" id="WP_166510347.1">
    <property type="nucleotide sequence ID" value="NZ_VNHM01000001.1"/>
</dbReference>
<dbReference type="EMBL" id="VNHM01000001">
    <property type="protein sequence ID" value="TYO98001.1"/>
    <property type="molecule type" value="Genomic_DNA"/>
</dbReference>
<gene>
    <name evidence="3" type="ORF">LX24_00285</name>
</gene>
<evidence type="ECO:0000256" key="1">
    <source>
        <dbReference type="SAM" id="MobiDB-lite"/>
    </source>
</evidence>
<reference evidence="3 4" key="1">
    <citation type="submission" date="2019-07" db="EMBL/GenBank/DDBJ databases">
        <title>Genomic Encyclopedia of Type Strains, Phase I: the one thousand microbial genomes (KMG-I) project.</title>
        <authorList>
            <person name="Kyrpides N."/>
        </authorList>
    </citation>
    <scope>NUCLEOTIDE SEQUENCE [LARGE SCALE GENOMIC DNA]</scope>
    <source>
        <strain evidence="3 4">DSM 6562</strain>
    </source>
</reference>
<dbReference type="AlphaFoldDB" id="A0A5S4ZY39"/>
<evidence type="ECO:0000313" key="3">
    <source>
        <dbReference type="EMBL" id="TYO98001.1"/>
    </source>
</evidence>
<accession>A0A5S4ZY39</accession>
<feature type="signal peptide" evidence="2">
    <location>
        <begin position="1"/>
        <end position="28"/>
    </location>
</feature>
<dbReference type="PROSITE" id="PS51257">
    <property type="entry name" value="PROKAR_LIPOPROTEIN"/>
    <property type="match status" value="1"/>
</dbReference>
<protein>
    <submittedName>
        <fullName evidence="3">Uncharacterized protein</fullName>
    </submittedName>
</protein>
<comment type="caution">
    <text evidence="3">The sequence shown here is derived from an EMBL/GenBank/DDBJ whole genome shotgun (WGS) entry which is preliminary data.</text>
</comment>
<feature type="region of interest" description="Disordered" evidence="1">
    <location>
        <begin position="27"/>
        <end position="46"/>
    </location>
</feature>
<evidence type="ECO:0000256" key="2">
    <source>
        <dbReference type="SAM" id="SignalP"/>
    </source>
</evidence>
<dbReference type="Proteomes" id="UP000323166">
    <property type="component" value="Unassembled WGS sequence"/>
</dbReference>
<keyword evidence="2" id="KW-0732">Signal</keyword>
<feature type="chain" id="PRO_5024374036" evidence="2">
    <location>
        <begin position="29"/>
        <end position="316"/>
    </location>
</feature>
<evidence type="ECO:0000313" key="4">
    <source>
        <dbReference type="Proteomes" id="UP000323166"/>
    </source>
</evidence>